<keyword evidence="1" id="KW-0812">Transmembrane</keyword>
<reference evidence="2" key="1">
    <citation type="submission" date="2016-07" db="EMBL/GenBank/DDBJ databases">
        <authorList>
            <person name="Bretaudeau A."/>
        </authorList>
    </citation>
    <scope>NUCLEOTIDE SEQUENCE</scope>
    <source>
        <strain evidence="2">Rice</strain>
        <tissue evidence="2">Whole body</tissue>
    </source>
</reference>
<protein>
    <submittedName>
        <fullName evidence="2">SFRICE_020955</fullName>
    </submittedName>
</protein>
<proteinExistence type="predicted"/>
<evidence type="ECO:0000256" key="1">
    <source>
        <dbReference type="SAM" id="Phobius"/>
    </source>
</evidence>
<evidence type="ECO:0000313" key="2">
    <source>
        <dbReference type="EMBL" id="SOQ37068.1"/>
    </source>
</evidence>
<name>A0A2H1V895_SPOFR</name>
<accession>A0A2H1V895</accession>
<keyword evidence="1" id="KW-0472">Membrane</keyword>
<sequence>MAFLKALTPFTYPLSDQRCPWTPATPEDYALFLMSNEYSTHAVLEDNSTSFKPHLGLILFIIVIDLVGAVTGQLAAVQRVADSIPARSNSLCDSQIVVSDRVSCFAVTTGFSSVDFFERSMAVSNEVDVTVSVLTCLLGSSVSVDSARLRFGGGCRGTILTSQLLELFESSLAILRGGPVISVNLEKRIGFLEL</sequence>
<dbReference type="AlphaFoldDB" id="A0A2H1V895"/>
<organism evidence="2">
    <name type="scientific">Spodoptera frugiperda</name>
    <name type="common">Fall armyworm</name>
    <dbReference type="NCBI Taxonomy" id="7108"/>
    <lineage>
        <taxon>Eukaryota</taxon>
        <taxon>Metazoa</taxon>
        <taxon>Ecdysozoa</taxon>
        <taxon>Arthropoda</taxon>
        <taxon>Hexapoda</taxon>
        <taxon>Insecta</taxon>
        <taxon>Pterygota</taxon>
        <taxon>Neoptera</taxon>
        <taxon>Endopterygota</taxon>
        <taxon>Lepidoptera</taxon>
        <taxon>Glossata</taxon>
        <taxon>Ditrysia</taxon>
        <taxon>Noctuoidea</taxon>
        <taxon>Noctuidae</taxon>
        <taxon>Amphipyrinae</taxon>
        <taxon>Spodoptera</taxon>
    </lineage>
</organism>
<feature type="transmembrane region" description="Helical" evidence="1">
    <location>
        <begin position="55"/>
        <end position="77"/>
    </location>
</feature>
<keyword evidence="1" id="KW-1133">Transmembrane helix</keyword>
<gene>
    <name evidence="2" type="ORF">SFRICE_020955</name>
</gene>
<dbReference type="EMBL" id="ODYU01001194">
    <property type="protein sequence ID" value="SOQ37068.1"/>
    <property type="molecule type" value="Genomic_DNA"/>
</dbReference>